<dbReference type="AlphaFoldDB" id="A0A1G6NPP7"/>
<evidence type="ECO:0000313" key="2">
    <source>
        <dbReference type="Proteomes" id="UP000198943"/>
    </source>
</evidence>
<dbReference type="Proteomes" id="UP000198943">
    <property type="component" value="Unassembled WGS sequence"/>
</dbReference>
<proteinExistence type="predicted"/>
<protein>
    <submittedName>
        <fullName evidence="1">Uncharacterized protein</fullName>
    </submittedName>
</protein>
<reference evidence="2" key="1">
    <citation type="submission" date="2016-10" db="EMBL/GenBank/DDBJ databases">
        <authorList>
            <person name="Varghese N."/>
            <person name="Submissions S."/>
        </authorList>
    </citation>
    <scope>NUCLEOTIDE SEQUENCE [LARGE SCALE GENOMIC DNA]</scope>
    <source>
        <strain evidence="2">DSM 11005</strain>
    </source>
</reference>
<evidence type="ECO:0000313" key="1">
    <source>
        <dbReference type="EMBL" id="SDC69354.1"/>
    </source>
</evidence>
<dbReference type="EMBL" id="FMYW01000015">
    <property type="protein sequence ID" value="SDC69354.1"/>
    <property type="molecule type" value="Genomic_DNA"/>
</dbReference>
<accession>A0A1G6NPP7</accession>
<keyword evidence="2" id="KW-1185">Reference proteome</keyword>
<sequence length="136" mass="14302">MAISKKDLFKVFLKPRDAYLLFLSKEETDTTLLPEPLTSEDKEMYDLCIAFASAVSDRATDIAAAEDWATKTDGAVANGEYSAKYYALLAKDWATKTSAAVADGEYSAKKYAQDAASSAAAAEAASSGSGSESTGG</sequence>
<dbReference type="RefSeq" id="WP_093730973.1">
    <property type="nucleotide sequence ID" value="NZ_FMYW01000015.1"/>
</dbReference>
<name>A0A1G6NPP7_9FIRM</name>
<organism evidence="1 2">
    <name type="scientific">Succiniclasticum ruminis</name>
    <dbReference type="NCBI Taxonomy" id="40841"/>
    <lineage>
        <taxon>Bacteria</taxon>
        <taxon>Bacillati</taxon>
        <taxon>Bacillota</taxon>
        <taxon>Negativicutes</taxon>
        <taxon>Acidaminococcales</taxon>
        <taxon>Acidaminococcaceae</taxon>
        <taxon>Succiniclasticum</taxon>
    </lineage>
</organism>
<gene>
    <name evidence="1" type="ORF">SAMN04487864_11516</name>
</gene>